<proteinExistence type="predicted"/>
<protein>
    <recommendedName>
        <fullName evidence="4">Neocarzinostatin family protein</fullName>
    </recommendedName>
</protein>
<dbReference type="EMBL" id="FMIB01000002">
    <property type="protein sequence ID" value="SCL63395.1"/>
    <property type="molecule type" value="Genomic_DNA"/>
</dbReference>
<name>A0A1C6VAU7_9ACTN</name>
<dbReference type="OrthoDB" id="3685630at2"/>
<evidence type="ECO:0000313" key="2">
    <source>
        <dbReference type="EMBL" id="SCL63395.1"/>
    </source>
</evidence>
<reference evidence="3" key="1">
    <citation type="submission" date="2016-06" db="EMBL/GenBank/DDBJ databases">
        <authorList>
            <person name="Varghese N."/>
            <person name="Submissions Spin"/>
        </authorList>
    </citation>
    <scope>NUCLEOTIDE SEQUENCE [LARGE SCALE GENOMIC DNA]</scope>
    <source>
        <strain evidence="3">DSM 44151</strain>
    </source>
</reference>
<dbReference type="InterPro" id="IPR006311">
    <property type="entry name" value="TAT_signal"/>
</dbReference>
<keyword evidence="1" id="KW-0732">Signal</keyword>
<feature type="chain" id="PRO_5008748541" description="Neocarzinostatin family protein" evidence="1">
    <location>
        <begin position="32"/>
        <end position="295"/>
    </location>
</feature>
<evidence type="ECO:0008006" key="4">
    <source>
        <dbReference type="Google" id="ProtNLM"/>
    </source>
</evidence>
<sequence>MQGTWRRAALAASLSITGALGGLAAAAPAQAQTVESGSVSFSGDPGDYITGGGSYAYATGNGDQLTTNASTDNSHVSVNVNGYNGDWWYLDFDAPGSQPLTPGTYDNATRYPFNGAGPGLSLDGNGRGCNELTGTFTVINAVFGPNGYVQTFDATFEQHCEGGVAAARGEVHIANPPAPAPLDLELGVATDGTASTISGKAIVHGTVSCNQPTSVTVSGVVDQVVKKVLVRGRFSALVSCTPGAPVAWTAAATPIDTTPFGKGAAEVSTDATGYDNEYQQYVTVYDTSIVNLSKS</sequence>
<dbReference type="Proteomes" id="UP000198605">
    <property type="component" value="Unassembled WGS sequence"/>
</dbReference>
<evidence type="ECO:0000313" key="3">
    <source>
        <dbReference type="Proteomes" id="UP000198605"/>
    </source>
</evidence>
<dbReference type="GeneID" id="43280227"/>
<dbReference type="PROSITE" id="PS51318">
    <property type="entry name" value="TAT"/>
    <property type="match status" value="1"/>
</dbReference>
<keyword evidence="3" id="KW-1185">Reference proteome</keyword>
<evidence type="ECO:0000256" key="1">
    <source>
        <dbReference type="SAM" id="SignalP"/>
    </source>
</evidence>
<organism evidence="2 3">
    <name type="scientific">Micromonospora chersina</name>
    <dbReference type="NCBI Taxonomy" id="47854"/>
    <lineage>
        <taxon>Bacteria</taxon>
        <taxon>Bacillati</taxon>
        <taxon>Actinomycetota</taxon>
        <taxon>Actinomycetes</taxon>
        <taxon>Micromonosporales</taxon>
        <taxon>Micromonosporaceae</taxon>
        <taxon>Micromonospora</taxon>
    </lineage>
</organism>
<accession>A0A1C6VAU7</accession>
<dbReference type="AlphaFoldDB" id="A0A1C6VAU7"/>
<feature type="signal peptide" evidence="1">
    <location>
        <begin position="1"/>
        <end position="31"/>
    </location>
</feature>
<gene>
    <name evidence="2" type="ORF">GA0070603_3590</name>
</gene>
<dbReference type="RefSeq" id="WP_091315211.1">
    <property type="nucleotide sequence ID" value="NZ_FMIB01000002.1"/>
</dbReference>
<dbReference type="STRING" id="47854.GA0070603_3590"/>